<name>A0ABQ8S410_PERAM</name>
<accession>A0ABQ8S410</accession>
<sequence length="105" mass="11378">MAGLCEGGNEPAGSLKVISQTVPRIGAETTQLPPEAVVPVSLRKPQECLVNRDVGPPCSPDTFTGPWKLFTSSPTFDRKSRGTTVFDVPYATDLLRRQNKSFEDA</sequence>
<protein>
    <submittedName>
        <fullName evidence="1">Uncharacterized protein</fullName>
    </submittedName>
</protein>
<reference evidence="1 2" key="1">
    <citation type="journal article" date="2022" name="Allergy">
        <title>Genome assembly and annotation of Periplaneta americana reveal a comprehensive cockroach allergen profile.</title>
        <authorList>
            <person name="Wang L."/>
            <person name="Xiong Q."/>
            <person name="Saelim N."/>
            <person name="Wang L."/>
            <person name="Nong W."/>
            <person name="Wan A.T."/>
            <person name="Shi M."/>
            <person name="Liu X."/>
            <person name="Cao Q."/>
            <person name="Hui J.H.L."/>
            <person name="Sookrung N."/>
            <person name="Leung T.F."/>
            <person name="Tungtrongchitr A."/>
            <person name="Tsui S.K.W."/>
        </authorList>
    </citation>
    <scope>NUCLEOTIDE SEQUENCE [LARGE SCALE GENOMIC DNA]</scope>
    <source>
        <strain evidence="1">PWHHKU_190912</strain>
    </source>
</reference>
<comment type="caution">
    <text evidence="1">The sequence shown here is derived from an EMBL/GenBank/DDBJ whole genome shotgun (WGS) entry which is preliminary data.</text>
</comment>
<proteinExistence type="predicted"/>
<gene>
    <name evidence="1" type="ORF">ANN_25751</name>
</gene>
<evidence type="ECO:0000313" key="2">
    <source>
        <dbReference type="Proteomes" id="UP001148838"/>
    </source>
</evidence>
<organism evidence="1 2">
    <name type="scientific">Periplaneta americana</name>
    <name type="common">American cockroach</name>
    <name type="synonym">Blatta americana</name>
    <dbReference type="NCBI Taxonomy" id="6978"/>
    <lineage>
        <taxon>Eukaryota</taxon>
        <taxon>Metazoa</taxon>
        <taxon>Ecdysozoa</taxon>
        <taxon>Arthropoda</taxon>
        <taxon>Hexapoda</taxon>
        <taxon>Insecta</taxon>
        <taxon>Pterygota</taxon>
        <taxon>Neoptera</taxon>
        <taxon>Polyneoptera</taxon>
        <taxon>Dictyoptera</taxon>
        <taxon>Blattodea</taxon>
        <taxon>Blattoidea</taxon>
        <taxon>Blattidae</taxon>
        <taxon>Blattinae</taxon>
        <taxon>Periplaneta</taxon>
    </lineage>
</organism>
<keyword evidence="2" id="KW-1185">Reference proteome</keyword>
<evidence type="ECO:0000313" key="1">
    <source>
        <dbReference type="EMBL" id="KAJ4428758.1"/>
    </source>
</evidence>
<dbReference type="EMBL" id="JAJSOF020000036">
    <property type="protein sequence ID" value="KAJ4428758.1"/>
    <property type="molecule type" value="Genomic_DNA"/>
</dbReference>
<dbReference type="Proteomes" id="UP001148838">
    <property type="component" value="Unassembled WGS sequence"/>
</dbReference>